<dbReference type="InterPro" id="IPR052894">
    <property type="entry name" value="AsmA-related"/>
</dbReference>
<organism evidence="1 2">
    <name type="scientific">Mangrovibacterium marinum</name>
    <dbReference type="NCBI Taxonomy" id="1639118"/>
    <lineage>
        <taxon>Bacteria</taxon>
        <taxon>Pseudomonadati</taxon>
        <taxon>Bacteroidota</taxon>
        <taxon>Bacteroidia</taxon>
        <taxon>Marinilabiliales</taxon>
        <taxon>Prolixibacteraceae</taxon>
        <taxon>Mangrovibacterium</taxon>
    </lineage>
</organism>
<protein>
    <submittedName>
        <fullName evidence="1">Uncharacterized protein DUF748</fullName>
    </submittedName>
</protein>
<dbReference type="GO" id="GO:0090313">
    <property type="term" value="P:regulation of protein targeting to membrane"/>
    <property type="evidence" value="ECO:0007669"/>
    <property type="project" value="TreeGrafter"/>
</dbReference>
<proteinExistence type="predicted"/>
<dbReference type="EMBL" id="QAAD01000003">
    <property type="protein sequence ID" value="PTN09719.1"/>
    <property type="molecule type" value="Genomic_DNA"/>
</dbReference>
<gene>
    <name evidence="1" type="ORF">C8N47_1033</name>
</gene>
<name>A0A2T5C4E8_9BACT</name>
<dbReference type="RefSeq" id="WP_107821112.1">
    <property type="nucleotide sequence ID" value="NZ_QAAD01000003.1"/>
</dbReference>
<dbReference type="OrthoDB" id="9806239at2"/>
<dbReference type="PANTHER" id="PTHR30441:SF8">
    <property type="entry name" value="DUF748 DOMAIN-CONTAINING PROTEIN"/>
    <property type="match status" value="1"/>
</dbReference>
<evidence type="ECO:0000313" key="2">
    <source>
        <dbReference type="Proteomes" id="UP000243525"/>
    </source>
</evidence>
<sequence>MKKRYYVAGGLLLIVAALLFFLSSMVKNYLVKNSPGLTGRKLAIKELHFNYWKAAVSAEGVVLYEKNQVDSFIAFQSLTVDFSPWKLLHREYSFSQISLVEPQLSIEQYADGYNFSDLIPEDDSLAVAENTSDQLIRFSLYNLKMTGGKIRLYDQTVENRITVSNLDFSLPLIAWDNHQSTVGAGFHLGEQGTVQVNALVDQQKQCYTVDLSTTDVQIKPVSNYLTDYFDVSSIRGLLTSDIHISGSLADLMNVQITGWGKLSNASVIDGQGETLLSVPEIRSRIKELDLKNYAFNFSSIEIDQPALAVTRGKEQTNVEQFFAPLLAEDTTQLVQLTMEKGDQQTTSYRVDTLKVNRGSLRFADHTLNRTCTIDLTELNVELQNLSDSSTRMPISFNTKINKSGRFSGQTMVNMQDPFDFYLDGKLQNVDLVSFSPYSEYNIASPFTQGWFSYAIRVKMANGKLQNENDIHVGELEFGKKTGDKPYVKVPVRLALYVMKDAKDNIDINMPVSGSTDDPKFKLGKIIWGAFVNVLSKAALSPFKAMAGLVGTDPEKMEYLNLAYLQDTLENDQLKTLASLAQIMQKKPDLLVTFIQRTNEELEKEKLAVKLAKANYMAEQNVVDLPTDDDSKFRQFLNAKLPAADSLDVEVACSKYIPDNQLNQAFVELLQQRNRMISDYFAEQQIPAGNIYVGVADLENLPDEIRRPEFKVEVSLK</sequence>
<dbReference type="PANTHER" id="PTHR30441">
    <property type="entry name" value="DUF748 DOMAIN-CONTAINING PROTEIN"/>
    <property type="match status" value="1"/>
</dbReference>
<dbReference type="AlphaFoldDB" id="A0A2T5C4E8"/>
<evidence type="ECO:0000313" key="1">
    <source>
        <dbReference type="EMBL" id="PTN09719.1"/>
    </source>
</evidence>
<dbReference type="GO" id="GO:0005886">
    <property type="term" value="C:plasma membrane"/>
    <property type="evidence" value="ECO:0007669"/>
    <property type="project" value="TreeGrafter"/>
</dbReference>
<accession>A0A2T5C4E8</accession>
<dbReference type="Proteomes" id="UP000243525">
    <property type="component" value="Unassembled WGS sequence"/>
</dbReference>
<reference evidence="1 2" key="1">
    <citation type="submission" date="2018-04" db="EMBL/GenBank/DDBJ databases">
        <title>Genomic Encyclopedia of Archaeal and Bacterial Type Strains, Phase II (KMG-II): from individual species to whole genera.</title>
        <authorList>
            <person name="Goeker M."/>
        </authorList>
    </citation>
    <scope>NUCLEOTIDE SEQUENCE [LARGE SCALE GENOMIC DNA]</scope>
    <source>
        <strain evidence="1 2">DSM 28823</strain>
    </source>
</reference>
<keyword evidence="2" id="KW-1185">Reference proteome</keyword>
<comment type="caution">
    <text evidence="1">The sequence shown here is derived from an EMBL/GenBank/DDBJ whole genome shotgun (WGS) entry which is preliminary data.</text>
</comment>
<dbReference type="Pfam" id="PF05359">
    <property type="entry name" value="DUF748"/>
    <property type="match status" value="2"/>
</dbReference>
<dbReference type="InterPro" id="IPR008023">
    <property type="entry name" value="DUF748"/>
</dbReference>